<dbReference type="GeneID" id="54366703"/>
<evidence type="ECO:0000313" key="2">
    <source>
        <dbReference type="Proteomes" id="UP000504637"/>
    </source>
</evidence>
<reference evidence="3" key="2">
    <citation type="submission" date="2020-04" db="EMBL/GenBank/DDBJ databases">
        <authorList>
            <consortium name="NCBI Genome Project"/>
        </authorList>
    </citation>
    <scope>NUCLEOTIDE SEQUENCE</scope>
    <source>
        <strain evidence="3">CBS 342.82</strain>
    </source>
</reference>
<dbReference type="AlphaFoldDB" id="A0A6J3LU60"/>
<proteinExistence type="predicted"/>
<reference evidence="3" key="1">
    <citation type="submission" date="2020-01" db="EMBL/GenBank/DDBJ databases">
        <authorList>
            <consortium name="DOE Joint Genome Institute"/>
            <person name="Haridas S."/>
            <person name="Albert R."/>
            <person name="Binder M."/>
            <person name="Bloem J."/>
            <person name="Labutti K."/>
            <person name="Salamov A."/>
            <person name="Andreopoulos B."/>
            <person name="Baker S.E."/>
            <person name="Barry K."/>
            <person name="Bills G."/>
            <person name="Bluhm B.H."/>
            <person name="Cannon C."/>
            <person name="Castanera R."/>
            <person name="Culley D.E."/>
            <person name="Daum C."/>
            <person name="Ezra D."/>
            <person name="Gonzalez J.B."/>
            <person name="Henrissat B."/>
            <person name="Kuo A."/>
            <person name="Liang C."/>
            <person name="Lipzen A."/>
            <person name="Lutzoni F."/>
            <person name="Magnuson J."/>
            <person name="Mondo S."/>
            <person name="Nolan M."/>
            <person name="Ohm R."/>
            <person name="Pangilinan J."/>
            <person name="Park H.-J."/>
            <person name="Ramirez L."/>
            <person name="Alfaro M."/>
            <person name="Sun H."/>
            <person name="Tritt A."/>
            <person name="Yoshinaga Y."/>
            <person name="Zwiers L.-H."/>
            <person name="Turgeon B.G."/>
            <person name="Goodwin S.B."/>
            <person name="Spatafora J.W."/>
            <person name="Crous P.W."/>
            <person name="Grigoriev I.V."/>
        </authorList>
    </citation>
    <scope>NUCLEOTIDE SEQUENCE</scope>
    <source>
        <strain evidence="3">CBS 342.82</strain>
    </source>
</reference>
<gene>
    <name evidence="3" type="ORF">K489DRAFT_75951</name>
</gene>
<keyword evidence="2" id="KW-1185">Reference proteome</keyword>
<sequence length="159" mass="17651">MRKRGYFGAGVSTAMMMGTRLYTSTVVLNRTYSKSRPIRQPASQPAKSYCHHLPPLPKKSRGEKVKKERIRGKREFREGVIGDRRVVGEGVCLSPTKQNKQANKQSRYKSNVRLPHLSLSLSLSLPNPCGEGGEPGGRRGERRGRGKATRTTTTTAIQT</sequence>
<feature type="compositionally biased region" description="Low complexity" evidence="1">
    <location>
        <begin position="149"/>
        <end position="159"/>
    </location>
</feature>
<evidence type="ECO:0000256" key="1">
    <source>
        <dbReference type="SAM" id="MobiDB-lite"/>
    </source>
</evidence>
<reference evidence="3" key="3">
    <citation type="submission" date="2025-08" db="UniProtKB">
        <authorList>
            <consortium name="RefSeq"/>
        </authorList>
    </citation>
    <scope>IDENTIFICATION</scope>
    <source>
        <strain evidence="3">CBS 342.82</strain>
    </source>
</reference>
<feature type="region of interest" description="Disordered" evidence="1">
    <location>
        <begin position="34"/>
        <end position="71"/>
    </location>
</feature>
<name>A0A6J3LU60_9PEZI</name>
<evidence type="ECO:0000313" key="3">
    <source>
        <dbReference type="RefSeq" id="XP_033456209.1"/>
    </source>
</evidence>
<feature type="region of interest" description="Disordered" evidence="1">
    <location>
        <begin position="121"/>
        <end position="159"/>
    </location>
</feature>
<protein>
    <submittedName>
        <fullName evidence="3">Uncharacterized protein</fullName>
    </submittedName>
</protein>
<dbReference type="RefSeq" id="XP_033456209.1">
    <property type="nucleotide sequence ID" value="XM_033608902.1"/>
</dbReference>
<dbReference type="Proteomes" id="UP000504637">
    <property type="component" value="Unplaced"/>
</dbReference>
<accession>A0A6J3LU60</accession>
<organism evidence="3">
    <name type="scientific">Dissoconium aciculare CBS 342.82</name>
    <dbReference type="NCBI Taxonomy" id="1314786"/>
    <lineage>
        <taxon>Eukaryota</taxon>
        <taxon>Fungi</taxon>
        <taxon>Dikarya</taxon>
        <taxon>Ascomycota</taxon>
        <taxon>Pezizomycotina</taxon>
        <taxon>Dothideomycetes</taxon>
        <taxon>Dothideomycetidae</taxon>
        <taxon>Mycosphaerellales</taxon>
        <taxon>Dissoconiaceae</taxon>
        <taxon>Dissoconium</taxon>
    </lineage>
</organism>